<evidence type="ECO:0000256" key="1">
    <source>
        <dbReference type="PROSITE-ProRule" id="PRU00042"/>
    </source>
</evidence>
<dbReference type="PANTHER" id="PTHR46664:SF1">
    <property type="entry name" value="ATM INTERACTOR"/>
    <property type="match status" value="1"/>
</dbReference>
<dbReference type="eggNOG" id="KOG1721">
    <property type="taxonomic scope" value="Eukaryota"/>
</dbReference>
<keyword evidence="1" id="KW-0479">Metal-binding</keyword>
<feature type="domain" description="C2H2-type" evidence="3">
    <location>
        <begin position="126"/>
        <end position="157"/>
    </location>
</feature>
<dbReference type="GO" id="GO:0000976">
    <property type="term" value="F:transcription cis-regulatory region binding"/>
    <property type="evidence" value="ECO:0007669"/>
    <property type="project" value="InterPro"/>
</dbReference>
<dbReference type="GO" id="GO:0008270">
    <property type="term" value="F:zinc ion binding"/>
    <property type="evidence" value="ECO:0007669"/>
    <property type="project" value="UniProtKB-KW"/>
</dbReference>
<protein>
    <recommendedName>
        <fullName evidence="3">C2H2-type domain-containing protein</fullName>
    </recommendedName>
</protein>
<feature type="region of interest" description="Disordered" evidence="2">
    <location>
        <begin position="193"/>
        <end position="217"/>
    </location>
</feature>
<keyword evidence="5" id="KW-1185">Reference proteome</keyword>
<dbReference type="EnsemblMetazoa" id="XM_011412065.2">
    <property type="protein sequence ID" value="XP_011410367.1"/>
    <property type="gene ID" value="LOC105316840"/>
</dbReference>
<proteinExistence type="predicted"/>
<dbReference type="AlphaFoldDB" id="A0A1X7VG78"/>
<sequence length="336" mass="36812">MAATPQAIIPDEKELAVEARITCSFKDCSKTFKSSSCYRMHMTRHHGVPLPTLPPSPPGNMMKEYYCPVSGCNRSNGGKSFPRLGQLKQHYNTVHGTKSFVCPRCGRSFGLKDAHGRHVKECGRIFTCNSCEDQFKSSNALYKHQKRSGHGHKSNEKKNDQARPAIPPIIIAPIIIKNVLPIRPLASKSEATITQAVPSASTRDDEREDEKEDAESTLNDLLDLGTQTDISCLMADQFLLPYAASDESSSTSSLFPSSSSSFLSSQSVQTNTVSLCEFGTQTTSSQDWSEPLPGIPPQAQNDEMSLASFLESSTCIDFGTQTLDDLPGHRDQESQT</sequence>
<evidence type="ECO:0000313" key="4">
    <source>
        <dbReference type="EnsemblMetazoa" id="Aqu2.1.38769_001"/>
    </source>
</evidence>
<feature type="compositionally biased region" description="Basic residues" evidence="2">
    <location>
        <begin position="143"/>
        <end position="152"/>
    </location>
</feature>
<dbReference type="Gene3D" id="3.30.160.60">
    <property type="entry name" value="Classic Zinc Finger"/>
    <property type="match status" value="2"/>
</dbReference>
<keyword evidence="1" id="KW-0863">Zinc-finger</keyword>
<feature type="region of interest" description="Disordered" evidence="2">
    <location>
        <begin position="282"/>
        <end position="303"/>
    </location>
</feature>
<dbReference type="SUPFAM" id="SSF57667">
    <property type="entry name" value="beta-beta-alpha zinc fingers"/>
    <property type="match status" value="1"/>
</dbReference>
<dbReference type="InParanoid" id="A0A1X7VG78"/>
<dbReference type="GO" id="GO:0000981">
    <property type="term" value="F:DNA-binding transcription factor activity, RNA polymerase II-specific"/>
    <property type="evidence" value="ECO:0007669"/>
    <property type="project" value="TreeGrafter"/>
</dbReference>
<evidence type="ECO:0000259" key="3">
    <source>
        <dbReference type="PROSITE" id="PS50157"/>
    </source>
</evidence>
<reference evidence="5" key="1">
    <citation type="journal article" date="2010" name="Nature">
        <title>The Amphimedon queenslandica genome and the evolution of animal complexity.</title>
        <authorList>
            <person name="Srivastava M."/>
            <person name="Simakov O."/>
            <person name="Chapman J."/>
            <person name="Fahey B."/>
            <person name="Gauthier M.E."/>
            <person name="Mitros T."/>
            <person name="Richards G.S."/>
            <person name="Conaco C."/>
            <person name="Dacre M."/>
            <person name="Hellsten U."/>
            <person name="Larroux C."/>
            <person name="Putnam N.H."/>
            <person name="Stanke M."/>
            <person name="Adamska M."/>
            <person name="Darling A."/>
            <person name="Degnan S.M."/>
            <person name="Oakley T.H."/>
            <person name="Plachetzki D.C."/>
            <person name="Zhai Y."/>
            <person name="Adamski M."/>
            <person name="Calcino A."/>
            <person name="Cummins S.F."/>
            <person name="Goodstein D.M."/>
            <person name="Harris C."/>
            <person name="Jackson D.J."/>
            <person name="Leys S.P."/>
            <person name="Shu S."/>
            <person name="Woodcroft B.J."/>
            <person name="Vervoort M."/>
            <person name="Kosik K.S."/>
            <person name="Manning G."/>
            <person name="Degnan B.M."/>
            <person name="Rokhsar D.S."/>
        </authorList>
    </citation>
    <scope>NUCLEOTIDE SEQUENCE [LARGE SCALE GENOMIC DNA]</scope>
</reference>
<dbReference type="GO" id="GO:0005634">
    <property type="term" value="C:nucleus"/>
    <property type="evidence" value="ECO:0007669"/>
    <property type="project" value="TreeGrafter"/>
</dbReference>
<gene>
    <name evidence="4" type="primary">105316840</name>
</gene>
<dbReference type="OrthoDB" id="6354171at2759"/>
<dbReference type="PANTHER" id="PTHR46664">
    <property type="entry name" value="ATM INTERACTOR"/>
    <property type="match status" value="1"/>
</dbReference>
<organism evidence="4">
    <name type="scientific">Amphimedon queenslandica</name>
    <name type="common">Sponge</name>
    <dbReference type="NCBI Taxonomy" id="400682"/>
    <lineage>
        <taxon>Eukaryota</taxon>
        <taxon>Metazoa</taxon>
        <taxon>Porifera</taxon>
        <taxon>Demospongiae</taxon>
        <taxon>Heteroscleromorpha</taxon>
        <taxon>Haplosclerida</taxon>
        <taxon>Niphatidae</taxon>
        <taxon>Amphimedon</taxon>
    </lineage>
</organism>
<accession>A0A1X7VG78</accession>
<dbReference type="STRING" id="400682.A0A1X7VG78"/>
<dbReference type="SMART" id="SM00355">
    <property type="entry name" value="ZnF_C2H2"/>
    <property type="match status" value="4"/>
</dbReference>
<dbReference type="KEGG" id="aqu:105316840"/>
<evidence type="ECO:0000256" key="2">
    <source>
        <dbReference type="SAM" id="MobiDB-lite"/>
    </source>
</evidence>
<dbReference type="EnsemblMetazoa" id="Aqu2.1.38769_001">
    <property type="protein sequence ID" value="Aqu2.1.38769_001"/>
    <property type="gene ID" value="Aqu2.1.38769"/>
</dbReference>
<dbReference type="PROSITE" id="PS50157">
    <property type="entry name" value="ZINC_FINGER_C2H2_2"/>
    <property type="match status" value="2"/>
</dbReference>
<feature type="compositionally biased region" description="Acidic residues" evidence="2">
    <location>
        <begin position="206"/>
        <end position="215"/>
    </location>
</feature>
<dbReference type="GO" id="GO:0045944">
    <property type="term" value="P:positive regulation of transcription by RNA polymerase II"/>
    <property type="evidence" value="ECO:0007669"/>
    <property type="project" value="InterPro"/>
</dbReference>
<keyword evidence="1" id="KW-0862">Zinc</keyword>
<dbReference type="Proteomes" id="UP000007879">
    <property type="component" value="Unassembled WGS sequence"/>
</dbReference>
<dbReference type="InterPro" id="IPR013087">
    <property type="entry name" value="Znf_C2H2_type"/>
</dbReference>
<feature type="region of interest" description="Disordered" evidence="2">
    <location>
        <begin position="142"/>
        <end position="164"/>
    </location>
</feature>
<feature type="domain" description="C2H2-type" evidence="3">
    <location>
        <begin position="21"/>
        <end position="47"/>
    </location>
</feature>
<dbReference type="InterPro" id="IPR055303">
    <property type="entry name" value="ATMIN"/>
</dbReference>
<evidence type="ECO:0000313" key="5">
    <source>
        <dbReference type="Proteomes" id="UP000007879"/>
    </source>
</evidence>
<name>A0A1X7VG78_AMPQE</name>
<reference evidence="4" key="2">
    <citation type="submission" date="2017-05" db="UniProtKB">
        <authorList>
            <consortium name="EnsemblMetazoa"/>
        </authorList>
    </citation>
    <scope>IDENTIFICATION</scope>
</reference>
<dbReference type="InterPro" id="IPR036236">
    <property type="entry name" value="Znf_C2H2_sf"/>
</dbReference>
<dbReference type="PROSITE" id="PS00028">
    <property type="entry name" value="ZINC_FINGER_C2H2_1"/>
    <property type="match status" value="2"/>
</dbReference>